<keyword evidence="1" id="KW-0812">Transmembrane</keyword>
<comment type="caution">
    <text evidence="2">The sequence shown here is derived from an EMBL/GenBank/DDBJ whole genome shotgun (WGS) entry which is preliminary data.</text>
</comment>
<proteinExistence type="predicted"/>
<gene>
    <name evidence="2" type="ORF">G6011_09310</name>
</gene>
<feature type="transmembrane region" description="Helical" evidence="1">
    <location>
        <begin position="12"/>
        <end position="30"/>
    </location>
</feature>
<evidence type="ECO:0000256" key="1">
    <source>
        <dbReference type="SAM" id="Phobius"/>
    </source>
</evidence>
<evidence type="ECO:0000313" key="3">
    <source>
        <dbReference type="Proteomes" id="UP001199106"/>
    </source>
</evidence>
<sequence length="340" mass="38205">MKGAAWQILNTLCFVVRFVLLTPTILYWVYASDHHDMVSSHVQLHNGTYDTAIPAGEKLARKWSTILFLWNLIIWWPSIVFIPPLNLPLAIVDTALTVFISMATHYQIGYTPPNKKACHDTVGLELHRPPGTNESFFAAAGRLNETAASPTKVCLEFVEEMQYGIVLSFFYALLSFIGYISAFGAARQMRRDNKSIFDLVKEMASMMGSCLFSTVKWPVLIVWWILFYIPILFFRCLPLNFKAQVRSGRRYAVKTALGAEQRVEIMLSELKNGLKKKDAPMELYQNGGGIHTQLSEFLSVYDVLVMVTKHLHYADLKSLSAVSKSPPAGAAQTKSATAVR</sequence>
<accession>A0AAD4IB32</accession>
<keyword evidence="1" id="KW-0472">Membrane</keyword>
<dbReference type="AlphaFoldDB" id="A0AAD4IB32"/>
<dbReference type="EMBL" id="JAANER010000004">
    <property type="protein sequence ID" value="KAG9191222.1"/>
    <property type="molecule type" value="Genomic_DNA"/>
</dbReference>
<protein>
    <submittedName>
        <fullName evidence="2">Uncharacterized protein</fullName>
    </submittedName>
</protein>
<dbReference type="Proteomes" id="UP001199106">
    <property type="component" value="Unassembled WGS sequence"/>
</dbReference>
<feature type="transmembrane region" description="Helical" evidence="1">
    <location>
        <begin position="165"/>
        <end position="184"/>
    </location>
</feature>
<organism evidence="2 3">
    <name type="scientific">Alternaria panax</name>
    <dbReference type="NCBI Taxonomy" id="48097"/>
    <lineage>
        <taxon>Eukaryota</taxon>
        <taxon>Fungi</taxon>
        <taxon>Dikarya</taxon>
        <taxon>Ascomycota</taxon>
        <taxon>Pezizomycotina</taxon>
        <taxon>Dothideomycetes</taxon>
        <taxon>Pleosporomycetidae</taxon>
        <taxon>Pleosporales</taxon>
        <taxon>Pleosporineae</taxon>
        <taxon>Pleosporaceae</taxon>
        <taxon>Alternaria</taxon>
        <taxon>Alternaria sect. Panax</taxon>
    </lineage>
</organism>
<keyword evidence="1" id="KW-1133">Transmembrane helix</keyword>
<feature type="transmembrane region" description="Helical" evidence="1">
    <location>
        <begin position="221"/>
        <end position="241"/>
    </location>
</feature>
<name>A0AAD4IB32_9PLEO</name>
<evidence type="ECO:0000313" key="2">
    <source>
        <dbReference type="EMBL" id="KAG9191222.1"/>
    </source>
</evidence>
<keyword evidence="3" id="KW-1185">Reference proteome</keyword>
<reference evidence="2" key="1">
    <citation type="submission" date="2021-07" db="EMBL/GenBank/DDBJ databases">
        <title>Genome Resource of American Ginseng Black Spot Pathogen Alternaria panax.</title>
        <authorList>
            <person name="Qiu C."/>
            <person name="Wang W."/>
            <person name="Liu Z."/>
        </authorList>
    </citation>
    <scope>NUCLEOTIDE SEQUENCE</scope>
    <source>
        <strain evidence="2">BNCC115425</strain>
    </source>
</reference>